<sequence>MADSPTATSTTEPPSSASTSSSSPTAPPSPPIYIHPRREPFEHGLLPIPKLIFTDGAQTLAPIKDKLLSLASSSPESANRVNLTVIAETLQISHDHARLVLETIGSVLHNDADPLVNAQPMEIDSVGVNVFDLVIFLYIQSYKRLLPKGHRDSAAVADVWPSTSAFDGFLSALSPLQLVRSNSRRFMPSQVDEEAHQLSYLQKHLGNILSLLADAVEGEGDESLVLSMEKLEHLGFLVYFGEKGSERTPLSQHAPFFANSDPDMPAVPVPATQVHDWLLQNMASSLEHISERASAKENGPSVSSDQDVPMADACTSSAKASTSARGPSFIEGVSKSSYVKHASELKGSSIKVVNCHESVIYILAPLRYATVYGCSDATVVLGAVGKAVRVEHCERVHLITAAKRICISNCRECVFFLGVNQRPLIVGDNHKLQVAPYSTYYAQLEEHMNQVGVVPSVNRWDEPVALGLVDPHDSHSHPAGVSDVQAESATRVDPDQFTNFLIPNWFGGEQPESTRDNPFPLPDPYMASQQKNHKNLGEVKEMLRETQLEENRKRELSSALHACFKDWLYASGNIRQLYCLQGD</sequence>
<accession>A0ACC0BFY2</accession>
<gene>
    <name evidence="1" type="ORF">M9H77_11899</name>
</gene>
<protein>
    <submittedName>
        <fullName evidence="1">Uncharacterized protein</fullName>
    </submittedName>
</protein>
<dbReference type="Proteomes" id="UP001060085">
    <property type="component" value="Linkage Group LG03"/>
</dbReference>
<organism evidence="1 2">
    <name type="scientific">Catharanthus roseus</name>
    <name type="common">Madagascar periwinkle</name>
    <name type="synonym">Vinca rosea</name>
    <dbReference type="NCBI Taxonomy" id="4058"/>
    <lineage>
        <taxon>Eukaryota</taxon>
        <taxon>Viridiplantae</taxon>
        <taxon>Streptophyta</taxon>
        <taxon>Embryophyta</taxon>
        <taxon>Tracheophyta</taxon>
        <taxon>Spermatophyta</taxon>
        <taxon>Magnoliopsida</taxon>
        <taxon>eudicotyledons</taxon>
        <taxon>Gunneridae</taxon>
        <taxon>Pentapetalae</taxon>
        <taxon>asterids</taxon>
        <taxon>lamiids</taxon>
        <taxon>Gentianales</taxon>
        <taxon>Apocynaceae</taxon>
        <taxon>Rauvolfioideae</taxon>
        <taxon>Vinceae</taxon>
        <taxon>Catharanthinae</taxon>
        <taxon>Catharanthus</taxon>
    </lineage>
</organism>
<name>A0ACC0BFY2_CATRO</name>
<dbReference type="EMBL" id="CM044703">
    <property type="protein sequence ID" value="KAI5671535.1"/>
    <property type="molecule type" value="Genomic_DNA"/>
</dbReference>
<evidence type="ECO:0000313" key="1">
    <source>
        <dbReference type="EMBL" id="KAI5671535.1"/>
    </source>
</evidence>
<proteinExistence type="predicted"/>
<reference evidence="2" key="1">
    <citation type="journal article" date="2023" name="Nat. Plants">
        <title>Single-cell RNA sequencing provides a high-resolution roadmap for understanding the multicellular compartmentation of specialized metabolism.</title>
        <authorList>
            <person name="Sun S."/>
            <person name="Shen X."/>
            <person name="Li Y."/>
            <person name="Li Y."/>
            <person name="Wang S."/>
            <person name="Li R."/>
            <person name="Zhang H."/>
            <person name="Shen G."/>
            <person name="Guo B."/>
            <person name="Wei J."/>
            <person name="Xu J."/>
            <person name="St-Pierre B."/>
            <person name="Chen S."/>
            <person name="Sun C."/>
        </authorList>
    </citation>
    <scope>NUCLEOTIDE SEQUENCE [LARGE SCALE GENOMIC DNA]</scope>
</reference>
<comment type="caution">
    <text evidence="1">The sequence shown here is derived from an EMBL/GenBank/DDBJ whole genome shotgun (WGS) entry which is preliminary data.</text>
</comment>
<keyword evidence="2" id="KW-1185">Reference proteome</keyword>
<evidence type="ECO:0000313" key="2">
    <source>
        <dbReference type="Proteomes" id="UP001060085"/>
    </source>
</evidence>